<dbReference type="PROSITE" id="PS52016">
    <property type="entry name" value="TONB_DEPENDENT_REC_3"/>
    <property type="match status" value="1"/>
</dbReference>
<keyword evidence="5 9" id="KW-0798">TonB box</keyword>
<evidence type="ECO:0000256" key="6">
    <source>
        <dbReference type="ARBA" id="ARBA00023136"/>
    </source>
</evidence>
<evidence type="ECO:0000256" key="11">
    <source>
        <dbReference type="SAM" id="SignalP"/>
    </source>
</evidence>
<name>A0ABR6NJI6_9SPHN</name>
<feature type="domain" description="TonB-dependent receptor plug" evidence="13">
    <location>
        <begin position="67"/>
        <end position="170"/>
    </location>
</feature>
<feature type="region of interest" description="Disordered" evidence="10">
    <location>
        <begin position="310"/>
        <end position="330"/>
    </location>
</feature>
<evidence type="ECO:0000256" key="3">
    <source>
        <dbReference type="ARBA" id="ARBA00022452"/>
    </source>
</evidence>
<reference evidence="14 15" key="1">
    <citation type="submission" date="2020-08" db="EMBL/GenBank/DDBJ databases">
        <title>Exploring microbial biodiversity for novel pathways involved in the catabolism of aromatic compounds derived from lignin.</title>
        <authorList>
            <person name="Elkins J."/>
        </authorList>
    </citation>
    <scope>NUCLEOTIDE SEQUENCE [LARGE SCALE GENOMIC DNA]</scope>
    <source>
        <strain evidence="14 15">B1D3A</strain>
    </source>
</reference>
<keyword evidence="11" id="KW-0732">Signal</keyword>
<feature type="signal peptide" evidence="11">
    <location>
        <begin position="1"/>
        <end position="31"/>
    </location>
</feature>
<dbReference type="PANTHER" id="PTHR30069">
    <property type="entry name" value="TONB-DEPENDENT OUTER MEMBRANE RECEPTOR"/>
    <property type="match status" value="1"/>
</dbReference>
<evidence type="ECO:0000256" key="1">
    <source>
        <dbReference type="ARBA" id="ARBA00004571"/>
    </source>
</evidence>
<sequence>MMKKTSLPARAMRSVALSALLMGVSALPAQAQDRATQPPDTGAGHGHDADHPEDIVITAIIPRAHIDVLGGTSVLRGEELVRDLRPSLGETLARQPGVSATSFGPGASRPILRGFSGDRIRLLTDGIGSFDASATSVDHAVAINPLLAERIEVMHGPAALLYGASAVGGVVNVIDGRLPSRLPSDGFDLALQGNYGSAAEERSVAGKADIVLTGGLVFHADGSWMKTGDLRTGGHILGPVQRAEARESDEAEINELAGLSGRLPNSAIEAWSYTGGLNYIGSDGGSIGFSLGRSHATYGIPIRYITHEEEHDHDHDHDDDDHDHEDEHGHEHGAEAVRIAMYQTRADLRAVVPVGGGFLDQIRLRAGWADYEHAEVEEEGDVHARFFVEGLESRLELVQSRRGGWDGAIGAQLLLRKSRIEGEDKFLPAIDSSTFGLFTLQSLDMGPLRLEAGGRFEHVEIDGAEDLDIGSAALTRKFDTFSGSLGASYAIVPDWRVGVNLSRVERAPSAEELFARGIHHGSQSFELGDPDFSSERGWGIEGTLHGRGTNFHVTASAYYNHFDRFIYDDLVDDEVCLAAVGGDELEFPCLAYQQDKAKYYGAEISADWTVAQLGSTAVKLDGLMDVTRASLEGGRPVPRIPPLRLLGGVELTNPAWTARVEAEHSFKQDRVSERETPTAAFTLVNASLGWRPAPFADRVSLTLSANNIFDVNARRHASLLKDYAPLAGRDVRISLAVKL</sequence>
<protein>
    <submittedName>
        <fullName evidence="14">Iron complex outermembrane receptor protein</fullName>
    </submittedName>
</protein>
<evidence type="ECO:0000313" key="14">
    <source>
        <dbReference type="EMBL" id="MBB5987448.1"/>
    </source>
</evidence>
<comment type="subcellular location">
    <subcellularLocation>
        <location evidence="1 8">Cell outer membrane</location>
        <topology evidence="1 8">Multi-pass membrane protein</topology>
    </subcellularLocation>
</comment>
<dbReference type="Proteomes" id="UP001138540">
    <property type="component" value="Unassembled WGS sequence"/>
</dbReference>
<evidence type="ECO:0000256" key="10">
    <source>
        <dbReference type="SAM" id="MobiDB-lite"/>
    </source>
</evidence>
<dbReference type="Gene3D" id="2.40.170.20">
    <property type="entry name" value="TonB-dependent receptor, beta-barrel domain"/>
    <property type="match status" value="1"/>
</dbReference>
<dbReference type="RefSeq" id="WP_184155988.1">
    <property type="nucleotide sequence ID" value="NZ_JACHKA010000001.1"/>
</dbReference>
<comment type="caution">
    <text evidence="14">The sequence shown here is derived from an EMBL/GenBank/DDBJ whole genome shotgun (WGS) entry which is preliminary data.</text>
</comment>
<evidence type="ECO:0000256" key="2">
    <source>
        <dbReference type="ARBA" id="ARBA00022448"/>
    </source>
</evidence>
<evidence type="ECO:0000259" key="12">
    <source>
        <dbReference type="Pfam" id="PF00593"/>
    </source>
</evidence>
<comment type="similarity">
    <text evidence="8 9">Belongs to the TonB-dependent receptor family.</text>
</comment>
<dbReference type="InterPro" id="IPR012910">
    <property type="entry name" value="Plug_dom"/>
</dbReference>
<keyword evidence="3 8" id="KW-1134">Transmembrane beta strand</keyword>
<evidence type="ECO:0000256" key="4">
    <source>
        <dbReference type="ARBA" id="ARBA00022692"/>
    </source>
</evidence>
<feature type="domain" description="TonB-dependent receptor-like beta-barrel" evidence="12">
    <location>
        <begin position="404"/>
        <end position="708"/>
    </location>
</feature>
<dbReference type="InterPro" id="IPR039426">
    <property type="entry name" value="TonB-dep_rcpt-like"/>
</dbReference>
<dbReference type="Pfam" id="PF07715">
    <property type="entry name" value="Plug"/>
    <property type="match status" value="1"/>
</dbReference>
<keyword evidence="6 8" id="KW-0472">Membrane</keyword>
<accession>A0ABR6NJI6</accession>
<dbReference type="PANTHER" id="PTHR30069:SF40">
    <property type="entry name" value="TONB-DEPENDENT RECEPTOR NMB0964-RELATED"/>
    <property type="match status" value="1"/>
</dbReference>
<keyword evidence="7 8" id="KW-0998">Cell outer membrane</keyword>
<dbReference type="Pfam" id="PF00593">
    <property type="entry name" value="TonB_dep_Rec_b-barrel"/>
    <property type="match status" value="1"/>
</dbReference>
<dbReference type="SUPFAM" id="SSF56935">
    <property type="entry name" value="Porins"/>
    <property type="match status" value="1"/>
</dbReference>
<evidence type="ECO:0000256" key="8">
    <source>
        <dbReference type="PROSITE-ProRule" id="PRU01360"/>
    </source>
</evidence>
<dbReference type="EMBL" id="JACHKA010000001">
    <property type="protein sequence ID" value="MBB5987448.1"/>
    <property type="molecule type" value="Genomic_DNA"/>
</dbReference>
<proteinExistence type="inferred from homology"/>
<evidence type="ECO:0000256" key="7">
    <source>
        <dbReference type="ARBA" id="ARBA00023237"/>
    </source>
</evidence>
<keyword evidence="15" id="KW-1185">Reference proteome</keyword>
<gene>
    <name evidence="14" type="ORF">HNP60_003422</name>
</gene>
<dbReference type="InterPro" id="IPR036942">
    <property type="entry name" value="Beta-barrel_TonB_sf"/>
</dbReference>
<dbReference type="InterPro" id="IPR037066">
    <property type="entry name" value="Plug_dom_sf"/>
</dbReference>
<evidence type="ECO:0000256" key="5">
    <source>
        <dbReference type="ARBA" id="ARBA00023077"/>
    </source>
</evidence>
<dbReference type="Gene3D" id="2.170.130.10">
    <property type="entry name" value="TonB-dependent receptor, plug domain"/>
    <property type="match status" value="1"/>
</dbReference>
<dbReference type="InterPro" id="IPR000531">
    <property type="entry name" value="Beta-barrel_TonB"/>
</dbReference>
<keyword evidence="14" id="KW-0675">Receptor</keyword>
<evidence type="ECO:0000313" key="15">
    <source>
        <dbReference type="Proteomes" id="UP001138540"/>
    </source>
</evidence>
<feature type="region of interest" description="Disordered" evidence="10">
    <location>
        <begin position="30"/>
        <end position="49"/>
    </location>
</feature>
<evidence type="ECO:0000259" key="13">
    <source>
        <dbReference type="Pfam" id="PF07715"/>
    </source>
</evidence>
<feature type="chain" id="PRO_5046696798" evidence="11">
    <location>
        <begin position="32"/>
        <end position="739"/>
    </location>
</feature>
<keyword evidence="4 8" id="KW-0812">Transmembrane</keyword>
<organism evidence="14 15">
    <name type="scientific">Sphingobium lignivorans</name>
    <dbReference type="NCBI Taxonomy" id="2735886"/>
    <lineage>
        <taxon>Bacteria</taxon>
        <taxon>Pseudomonadati</taxon>
        <taxon>Pseudomonadota</taxon>
        <taxon>Alphaproteobacteria</taxon>
        <taxon>Sphingomonadales</taxon>
        <taxon>Sphingomonadaceae</taxon>
        <taxon>Sphingobium</taxon>
    </lineage>
</organism>
<evidence type="ECO:0000256" key="9">
    <source>
        <dbReference type="RuleBase" id="RU003357"/>
    </source>
</evidence>
<keyword evidence="2 8" id="KW-0813">Transport</keyword>